<organism evidence="2 3">
    <name type="scientific">Micromonospora mirobrigensis</name>
    <dbReference type="NCBI Taxonomy" id="262898"/>
    <lineage>
        <taxon>Bacteria</taxon>
        <taxon>Bacillati</taxon>
        <taxon>Actinomycetota</taxon>
        <taxon>Actinomycetes</taxon>
        <taxon>Micromonosporales</taxon>
        <taxon>Micromonosporaceae</taxon>
        <taxon>Micromonospora</taxon>
    </lineage>
</organism>
<dbReference type="InterPro" id="IPR009081">
    <property type="entry name" value="PP-bd_ACP"/>
</dbReference>
<dbReference type="PROSITE" id="PS50075">
    <property type="entry name" value="CARRIER"/>
    <property type="match status" value="1"/>
</dbReference>
<reference evidence="3" key="1">
    <citation type="submission" date="2016-06" db="EMBL/GenBank/DDBJ databases">
        <authorList>
            <person name="Varghese N."/>
            <person name="Submissions Spin"/>
        </authorList>
    </citation>
    <scope>NUCLEOTIDE SEQUENCE [LARGE SCALE GENOMIC DNA]</scope>
    <source>
        <strain evidence="3">DSM 44830</strain>
    </source>
</reference>
<dbReference type="STRING" id="262898.GA0070564_10776"/>
<gene>
    <name evidence="2" type="ORF">GA0070564_10776</name>
</gene>
<dbReference type="Gene3D" id="1.10.1200.10">
    <property type="entry name" value="ACP-like"/>
    <property type="match status" value="1"/>
</dbReference>
<dbReference type="RefSeq" id="WP_088970572.1">
    <property type="nucleotide sequence ID" value="NZ_FMCX01000007.1"/>
</dbReference>
<sequence>MYEQLKDIVASKFQIDPGEIAPDSTLKGLELDSLDTVELSLVIEKELGAQVSDVELAEAQRLDEIVRLVESRTARI</sequence>
<dbReference type="EMBL" id="FMCX01000007">
    <property type="protein sequence ID" value="SCF38347.1"/>
    <property type="molecule type" value="Genomic_DNA"/>
</dbReference>
<evidence type="ECO:0000313" key="3">
    <source>
        <dbReference type="Proteomes" id="UP000199504"/>
    </source>
</evidence>
<dbReference type="InterPro" id="IPR036736">
    <property type="entry name" value="ACP-like_sf"/>
</dbReference>
<feature type="domain" description="Carrier" evidence="1">
    <location>
        <begin position="1"/>
        <end position="73"/>
    </location>
</feature>
<dbReference type="Pfam" id="PF00550">
    <property type="entry name" value="PP-binding"/>
    <property type="match status" value="1"/>
</dbReference>
<dbReference type="Proteomes" id="UP000199504">
    <property type="component" value="Unassembled WGS sequence"/>
</dbReference>
<proteinExistence type="predicted"/>
<dbReference type="SUPFAM" id="SSF47336">
    <property type="entry name" value="ACP-like"/>
    <property type="match status" value="1"/>
</dbReference>
<dbReference type="AlphaFoldDB" id="A0A1C4ZZG5"/>
<evidence type="ECO:0000313" key="2">
    <source>
        <dbReference type="EMBL" id="SCF38347.1"/>
    </source>
</evidence>
<dbReference type="OrthoDB" id="3398719at2"/>
<protein>
    <submittedName>
        <fullName evidence="2">Acyl carrier protein</fullName>
    </submittedName>
</protein>
<evidence type="ECO:0000259" key="1">
    <source>
        <dbReference type="PROSITE" id="PS50075"/>
    </source>
</evidence>
<name>A0A1C4ZZG5_9ACTN</name>
<accession>A0A1C4ZZG5</accession>
<keyword evidence="3" id="KW-1185">Reference proteome</keyword>